<dbReference type="AlphaFoldDB" id="A0A2J7QNH2"/>
<proteinExistence type="predicted"/>
<dbReference type="OrthoDB" id="3176171at2759"/>
<comment type="caution">
    <text evidence="2">The sequence shown here is derived from an EMBL/GenBank/DDBJ whole genome shotgun (WGS) entry which is preliminary data.</text>
</comment>
<dbReference type="STRING" id="105785.A0A2J7QNH2"/>
<keyword evidence="1" id="KW-0175">Coiled coil</keyword>
<keyword evidence="3" id="KW-1185">Reference proteome</keyword>
<feature type="coiled-coil region" evidence="1">
    <location>
        <begin position="13"/>
        <end position="90"/>
    </location>
</feature>
<dbReference type="Proteomes" id="UP000235965">
    <property type="component" value="Unassembled WGS sequence"/>
</dbReference>
<accession>A0A2J7QNH2</accession>
<evidence type="ECO:0000313" key="2">
    <source>
        <dbReference type="EMBL" id="PNF30142.1"/>
    </source>
</evidence>
<organism evidence="2 3">
    <name type="scientific">Cryptotermes secundus</name>
    <dbReference type="NCBI Taxonomy" id="105785"/>
    <lineage>
        <taxon>Eukaryota</taxon>
        <taxon>Metazoa</taxon>
        <taxon>Ecdysozoa</taxon>
        <taxon>Arthropoda</taxon>
        <taxon>Hexapoda</taxon>
        <taxon>Insecta</taxon>
        <taxon>Pterygota</taxon>
        <taxon>Neoptera</taxon>
        <taxon>Polyneoptera</taxon>
        <taxon>Dictyoptera</taxon>
        <taxon>Blattodea</taxon>
        <taxon>Blattoidea</taxon>
        <taxon>Termitoidae</taxon>
        <taxon>Kalotermitidae</taxon>
        <taxon>Cryptotermitinae</taxon>
        <taxon>Cryptotermes</taxon>
    </lineage>
</organism>
<protein>
    <submittedName>
        <fullName evidence="2">Uncharacterized protein</fullName>
    </submittedName>
</protein>
<gene>
    <name evidence="2" type="ORF">B7P43_G01261</name>
</gene>
<evidence type="ECO:0000313" key="3">
    <source>
        <dbReference type="Proteomes" id="UP000235965"/>
    </source>
</evidence>
<name>A0A2J7QNH2_9NEOP</name>
<sequence>MNVLHMFLFFRLQAELNEAKGQAIQELEEVKKEAKRQLGCQRMNYEEQLKQMGITLEEQKNALSIIQSKKDELETQNNMLEAEAQRRKAAHETTTDFIVIPYRSDFLKEIEAALNETVVENENILKLETSLSESSDCTGLHELIVAVQEANQRCRELHINFEFHQQHIIGESGLEPTVRVCDTLKHLAAFWKPANFLQWLCQLRDYEPNDNLKELLHIDLSWEADDWKGKEEDAEAHKSSRILVNMHQIKQQLSDSIQHVSTKLSCNDLGTEVHKYYYVLDISTASLSSLSVPPWVSKIFKMKSHLKLLFFFTLPLVWYSEQNIRTC</sequence>
<dbReference type="InParanoid" id="A0A2J7QNH2"/>
<reference evidence="2 3" key="1">
    <citation type="submission" date="2017-12" db="EMBL/GenBank/DDBJ databases">
        <title>Hemimetabolous genomes reveal molecular basis of termite eusociality.</title>
        <authorList>
            <person name="Harrison M.C."/>
            <person name="Jongepier E."/>
            <person name="Robertson H.M."/>
            <person name="Arning N."/>
            <person name="Bitard-Feildel T."/>
            <person name="Chao H."/>
            <person name="Childers C.P."/>
            <person name="Dinh H."/>
            <person name="Doddapaneni H."/>
            <person name="Dugan S."/>
            <person name="Gowin J."/>
            <person name="Greiner C."/>
            <person name="Han Y."/>
            <person name="Hu H."/>
            <person name="Hughes D.S.T."/>
            <person name="Huylmans A.-K."/>
            <person name="Kemena C."/>
            <person name="Kremer L.P.M."/>
            <person name="Lee S.L."/>
            <person name="Lopez-Ezquerra A."/>
            <person name="Mallet L."/>
            <person name="Monroy-Kuhn J.M."/>
            <person name="Moser A."/>
            <person name="Murali S.C."/>
            <person name="Muzny D.M."/>
            <person name="Otani S."/>
            <person name="Piulachs M.-D."/>
            <person name="Poelchau M."/>
            <person name="Qu J."/>
            <person name="Schaub F."/>
            <person name="Wada-Katsumata A."/>
            <person name="Worley K.C."/>
            <person name="Xie Q."/>
            <person name="Ylla G."/>
            <person name="Poulsen M."/>
            <person name="Gibbs R.A."/>
            <person name="Schal C."/>
            <person name="Richards S."/>
            <person name="Belles X."/>
            <person name="Korb J."/>
            <person name="Bornberg-Bauer E."/>
        </authorList>
    </citation>
    <scope>NUCLEOTIDE SEQUENCE [LARGE SCALE GENOMIC DNA]</scope>
    <source>
        <tissue evidence="2">Whole body</tissue>
    </source>
</reference>
<evidence type="ECO:0000256" key="1">
    <source>
        <dbReference type="SAM" id="Coils"/>
    </source>
</evidence>
<dbReference type="EMBL" id="NEVH01013194">
    <property type="protein sequence ID" value="PNF30142.1"/>
    <property type="molecule type" value="Genomic_DNA"/>
</dbReference>